<dbReference type="PROSITE" id="PS51257">
    <property type="entry name" value="PROKAR_LIPOPROTEIN"/>
    <property type="match status" value="1"/>
</dbReference>
<evidence type="ECO:0000313" key="5">
    <source>
        <dbReference type="EMBL" id="KDN95234.1"/>
    </source>
</evidence>
<sequence length="511" mass="57814">MDRRTFFKRTSSGLAGLAVWPSISLLAGCETHSSASQILVGVTSRTRVLDPRQATDALSSRLNRLIYRQLIDFNESFEPIPDLATWEMVSPTQYRFTLKVRPRFHHGKQLSSEDVVATFDSILDPKQGSPLRGSLKHITSAVALNDTQFDFHLAHPDTLFVGRLVIGILPKDLIEQDHSFLSSPIGCGACRFLSMDEQRLVLQRPDKTTLEFIPVKDATVRVLKLRKGELDLIQNDLSPELLNYCHHRDDLVVSSHFGTSFAYIGFNFEDPLLSKLEMRQALAHGINRPLIIDTLFAGEARLAGGLLVPEHWCGVPDLKGFDYDPDKARALLSELRKQTDLIKPYLNEAGEIQLSYKTSSDPTRIRLATIYQAELKKIGIALDIQSYDWGTFYSDIKKGRFQLYSLAWVGIKSPDIFQYVFDSDAIPPRGANRGRYRDAEADTLIREAGEAQSLAEEAKLYRQLQRHLQDTLAAMPLWYENQYAVMRKGVEGYQLYSDGRFDGLLKVKKMV</sequence>
<reference evidence="5 6" key="1">
    <citation type="submission" date="2014-04" db="EMBL/GenBank/DDBJ databases">
        <title>Draft genome sequence of Hydrogenovibrio marinus MH-110, a model organism for aerobic H2 metabolism.</title>
        <authorList>
            <person name="Cha H.J."/>
            <person name="Jo B.H."/>
            <person name="Hwang B.H."/>
        </authorList>
    </citation>
    <scope>NUCLEOTIDE SEQUENCE [LARGE SCALE GENOMIC DNA]</scope>
    <source>
        <strain evidence="5 6">MH-110</strain>
    </source>
</reference>
<dbReference type="GO" id="GO:0043190">
    <property type="term" value="C:ATP-binding cassette (ABC) transporter complex"/>
    <property type="evidence" value="ECO:0007669"/>
    <property type="project" value="InterPro"/>
</dbReference>
<evidence type="ECO:0000256" key="2">
    <source>
        <dbReference type="ARBA" id="ARBA00022448"/>
    </source>
</evidence>
<evidence type="ECO:0000313" key="6">
    <source>
        <dbReference type="Proteomes" id="UP000027341"/>
    </source>
</evidence>
<keyword evidence="2" id="KW-0813">Transport</keyword>
<dbReference type="Gene3D" id="3.40.190.10">
    <property type="entry name" value="Periplasmic binding protein-like II"/>
    <property type="match status" value="1"/>
</dbReference>
<dbReference type="InterPro" id="IPR039424">
    <property type="entry name" value="SBP_5"/>
</dbReference>
<dbReference type="GO" id="GO:0015833">
    <property type="term" value="P:peptide transport"/>
    <property type="evidence" value="ECO:0007669"/>
    <property type="project" value="TreeGrafter"/>
</dbReference>
<name>A0A066ZSK5_HYDMR</name>
<accession>A0A066ZSK5</accession>
<protein>
    <submittedName>
        <fullName evidence="5">ABC transporter substrate-binding protein</fullName>
    </submittedName>
</protein>
<dbReference type="Proteomes" id="UP000027341">
    <property type="component" value="Unassembled WGS sequence"/>
</dbReference>
<evidence type="ECO:0000259" key="4">
    <source>
        <dbReference type="Pfam" id="PF00496"/>
    </source>
</evidence>
<dbReference type="InterPro" id="IPR000914">
    <property type="entry name" value="SBP_5_dom"/>
</dbReference>
<dbReference type="GO" id="GO:1904680">
    <property type="term" value="F:peptide transmembrane transporter activity"/>
    <property type="evidence" value="ECO:0007669"/>
    <property type="project" value="TreeGrafter"/>
</dbReference>
<feature type="domain" description="Solute-binding protein family 5" evidence="4">
    <location>
        <begin position="78"/>
        <end position="416"/>
    </location>
</feature>
<keyword evidence="6" id="KW-1185">Reference proteome</keyword>
<comment type="caution">
    <text evidence="5">The sequence shown here is derived from an EMBL/GenBank/DDBJ whole genome shotgun (WGS) entry which is preliminary data.</text>
</comment>
<dbReference type="STRING" id="28885.EI16_02715"/>
<dbReference type="AlphaFoldDB" id="A0A066ZSK5"/>
<dbReference type="Gene3D" id="3.10.105.10">
    <property type="entry name" value="Dipeptide-binding Protein, Domain 3"/>
    <property type="match status" value="1"/>
</dbReference>
<dbReference type="EMBL" id="JMIU01000001">
    <property type="protein sequence ID" value="KDN95234.1"/>
    <property type="molecule type" value="Genomic_DNA"/>
</dbReference>
<dbReference type="GO" id="GO:0030288">
    <property type="term" value="C:outer membrane-bounded periplasmic space"/>
    <property type="evidence" value="ECO:0007669"/>
    <property type="project" value="UniProtKB-ARBA"/>
</dbReference>
<dbReference type="PANTHER" id="PTHR30290">
    <property type="entry name" value="PERIPLASMIC BINDING COMPONENT OF ABC TRANSPORTER"/>
    <property type="match status" value="1"/>
</dbReference>
<dbReference type="SUPFAM" id="SSF53850">
    <property type="entry name" value="Periplasmic binding protein-like II"/>
    <property type="match status" value="1"/>
</dbReference>
<dbReference type="PIRSF" id="PIRSF002741">
    <property type="entry name" value="MppA"/>
    <property type="match status" value="1"/>
</dbReference>
<evidence type="ECO:0000256" key="1">
    <source>
        <dbReference type="ARBA" id="ARBA00005695"/>
    </source>
</evidence>
<gene>
    <name evidence="5" type="ORF">EI16_02715</name>
</gene>
<dbReference type="RefSeq" id="WP_029909148.1">
    <property type="nucleotide sequence ID" value="NZ_AP020335.1"/>
</dbReference>
<dbReference type="InterPro" id="IPR030678">
    <property type="entry name" value="Peptide/Ni-bd"/>
</dbReference>
<dbReference type="Pfam" id="PF00496">
    <property type="entry name" value="SBP_bac_5"/>
    <property type="match status" value="1"/>
</dbReference>
<dbReference type="PANTHER" id="PTHR30290:SF9">
    <property type="entry name" value="OLIGOPEPTIDE-BINDING PROTEIN APPA"/>
    <property type="match status" value="1"/>
</dbReference>
<comment type="similarity">
    <text evidence="1">Belongs to the bacterial solute-binding protein 5 family.</text>
</comment>
<dbReference type="CDD" id="cd00995">
    <property type="entry name" value="PBP2_NikA_DppA_OppA_like"/>
    <property type="match status" value="1"/>
</dbReference>
<proteinExistence type="inferred from homology"/>
<evidence type="ECO:0000256" key="3">
    <source>
        <dbReference type="ARBA" id="ARBA00022729"/>
    </source>
</evidence>
<organism evidence="5 6">
    <name type="scientific">Hydrogenovibrio marinus</name>
    <dbReference type="NCBI Taxonomy" id="28885"/>
    <lineage>
        <taxon>Bacteria</taxon>
        <taxon>Pseudomonadati</taxon>
        <taxon>Pseudomonadota</taxon>
        <taxon>Gammaproteobacteria</taxon>
        <taxon>Thiotrichales</taxon>
        <taxon>Piscirickettsiaceae</taxon>
        <taxon>Hydrogenovibrio</taxon>
    </lineage>
</organism>
<dbReference type="Gene3D" id="3.90.76.10">
    <property type="entry name" value="Dipeptide-binding Protein, Domain 1"/>
    <property type="match status" value="1"/>
</dbReference>
<keyword evidence="3" id="KW-0732">Signal</keyword>